<reference evidence="1" key="1">
    <citation type="submission" date="2020-04" db="EMBL/GenBank/DDBJ databases">
        <title>Genome Sequencing for Pseudoaltermonas arctica.</title>
        <authorList>
            <person name="Elkins N.S."/>
        </authorList>
    </citation>
    <scope>NUCLEOTIDE SEQUENCE [LARGE SCALE GENOMIC DNA]</scope>
    <source>
        <strain evidence="1">NEC-BIFX-2020_0012</strain>
    </source>
</reference>
<name>A0A7Y0DQR5_9GAMM</name>
<proteinExistence type="predicted"/>
<evidence type="ECO:0000313" key="1">
    <source>
        <dbReference type="EMBL" id="NMM39927.1"/>
    </source>
</evidence>
<gene>
    <name evidence="1" type="ORF">HHO47_03490</name>
</gene>
<accession>A0A7Y0DQR5</accession>
<comment type="caution">
    <text evidence="1">The sequence shown here is derived from an EMBL/GenBank/DDBJ whole genome shotgun (WGS) entry which is preliminary data.</text>
</comment>
<protein>
    <submittedName>
        <fullName evidence="1">Uncharacterized protein</fullName>
    </submittedName>
</protein>
<dbReference type="AlphaFoldDB" id="A0A7Y0DQR5"/>
<dbReference type="EMBL" id="JABBMT010000003">
    <property type="protein sequence ID" value="NMM39927.1"/>
    <property type="molecule type" value="Genomic_DNA"/>
</dbReference>
<organism evidence="1 2">
    <name type="scientific">Pseudoalteromonas arctica</name>
    <dbReference type="NCBI Taxonomy" id="394751"/>
    <lineage>
        <taxon>Bacteria</taxon>
        <taxon>Pseudomonadati</taxon>
        <taxon>Pseudomonadota</taxon>
        <taxon>Gammaproteobacteria</taxon>
        <taxon>Alteromonadales</taxon>
        <taxon>Pseudoalteromonadaceae</taxon>
        <taxon>Pseudoalteromonas</taxon>
    </lineage>
</organism>
<evidence type="ECO:0000313" key="2">
    <source>
        <dbReference type="Proteomes" id="UP000570493"/>
    </source>
</evidence>
<dbReference type="Proteomes" id="UP000570493">
    <property type="component" value="Unassembled WGS sequence"/>
</dbReference>
<sequence length="107" mass="11727">MLFICLFISTNVLASFHCTVDVQRVLVYATGGINILHTGRGDYTNICNLNSTWKGVEPLTCAMWASLLQNSQVNAQKVIFYYPGDGSCKELATYGNTPAPVYIGTIK</sequence>
<keyword evidence="2" id="KW-1185">Reference proteome</keyword>